<sequence>MTRIVLFGLACLLFAVATFVSWYQGSNLVDSPSDWLYTAIFSKWLHDGPLESSNISQLDFFVYSIKYHPVFPILMMVSFVYIFIASSARWFKKSLTWIVAFLMGLLIIGGISIASSPTDGGRLMMLSMFGVAILLMVYIIGFRNKAIS</sequence>
<gene>
    <name evidence="2" type="ORF">BACCIP111883_02354</name>
</gene>
<evidence type="ECO:0008006" key="4">
    <source>
        <dbReference type="Google" id="ProtNLM"/>
    </source>
</evidence>
<evidence type="ECO:0000313" key="3">
    <source>
        <dbReference type="Proteomes" id="UP000789833"/>
    </source>
</evidence>
<keyword evidence="3" id="KW-1185">Reference proteome</keyword>
<feature type="transmembrane region" description="Helical" evidence="1">
    <location>
        <begin position="95"/>
        <end position="117"/>
    </location>
</feature>
<keyword evidence="1" id="KW-0472">Membrane</keyword>
<dbReference type="Pfam" id="PF14154">
    <property type="entry name" value="DUF4306"/>
    <property type="match status" value="1"/>
</dbReference>
<comment type="caution">
    <text evidence="2">The sequence shown here is derived from an EMBL/GenBank/DDBJ whole genome shotgun (WGS) entry which is preliminary data.</text>
</comment>
<feature type="transmembrane region" description="Helical" evidence="1">
    <location>
        <begin position="123"/>
        <end position="142"/>
    </location>
</feature>
<keyword evidence="1" id="KW-1133">Transmembrane helix</keyword>
<organism evidence="2 3">
    <name type="scientific">Sutcliffiella rhizosphaerae</name>
    <dbReference type="NCBI Taxonomy" id="2880967"/>
    <lineage>
        <taxon>Bacteria</taxon>
        <taxon>Bacillati</taxon>
        <taxon>Bacillota</taxon>
        <taxon>Bacilli</taxon>
        <taxon>Bacillales</taxon>
        <taxon>Bacillaceae</taxon>
        <taxon>Sutcliffiella</taxon>
    </lineage>
</organism>
<evidence type="ECO:0000256" key="1">
    <source>
        <dbReference type="SAM" id="Phobius"/>
    </source>
</evidence>
<dbReference type="RefSeq" id="WP_230501460.1">
    <property type="nucleotide sequence ID" value="NZ_CAKJTJ010000011.1"/>
</dbReference>
<proteinExistence type="predicted"/>
<dbReference type="Proteomes" id="UP000789833">
    <property type="component" value="Unassembled WGS sequence"/>
</dbReference>
<keyword evidence="1" id="KW-0812">Transmembrane</keyword>
<accession>A0ABN8ABL5</accession>
<reference evidence="2 3" key="1">
    <citation type="submission" date="2021-10" db="EMBL/GenBank/DDBJ databases">
        <authorList>
            <person name="Criscuolo A."/>
        </authorList>
    </citation>
    <scope>NUCLEOTIDE SEQUENCE [LARGE SCALE GENOMIC DNA]</scope>
    <source>
        <strain evidence="3">CIP 111883</strain>
    </source>
</reference>
<protein>
    <recommendedName>
        <fullName evidence="4">DUF4306 domain-containing protein</fullName>
    </recommendedName>
</protein>
<dbReference type="EMBL" id="CAKJTJ010000011">
    <property type="protein sequence ID" value="CAG9621581.1"/>
    <property type="molecule type" value="Genomic_DNA"/>
</dbReference>
<evidence type="ECO:0000313" key="2">
    <source>
        <dbReference type="EMBL" id="CAG9621581.1"/>
    </source>
</evidence>
<name>A0ABN8ABL5_9BACI</name>
<feature type="transmembrane region" description="Helical" evidence="1">
    <location>
        <begin position="70"/>
        <end position="88"/>
    </location>
</feature>
<dbReference type="InterPro" id="IPR025440">
    <property type="entry name" value="DUF4306"/>
</dbReference>